<gene>
    <name evidence="1" type="ORF">ENX07_06345</name>
</gene>
<name>A0A7C3YQG2_UNCW3</name>
<organism evidence="1">
    <name type="scientific">candidate division WOR-3 bacterium</name>
    <dbReference type="NCBI Taxonomy" id="2052148"/>
    <lineage>
        <taxon>Bacteria</taxon>
        <taxon>Bacteria division WOR-3</taxon>
    </lineage>
</organism>
<evidence type="ECO:0000313" key="1">
    <source>
        <dbReference type="EMBL" id="HGE99671.1"/>
    </source>
</evidence>
<dbReference type="AlphaFoldDB" id="A0A7C3YQG2"/>
<proteinExistence type="predicted"/>
<dbReference type="PROSITE" id="PS51257">
    <property type="entry name" value="PROKAR_LIPOPROTEIN"/>
    <property type="match status" value="1"/>
</dbReference>
<sequence>MKKAFLLLFLIPAFFFISCKKIGSLSVVSVNNNEPLIADVIKLVPAGEDTEEVIVEYTVPVEFVYTYAGYGLPTVNPYTAQITEYKIEYFQYDEKGKKIKFGETGEVIKGECQVEIPADVEGKKTVVAEFKVNPAWWTDKYLGDLIEGVQLVAYFTFKGKEKLTGEELTCEAKLVVNFADYRPD</sequence>
<dbReference type="EMBL" id="DTMQ01000040">
    <property type="protein sequence ID" value="HGE99671.1"/>
    <property type="molecule type" value="Genomic_DNA"/>
</dbReference>
<accession>A0A7C3YQG2</accession>
<protein>
    <recommendedName>
        <fullName evidence="2">Lipoprotein</fullName>
    </recommendedName>
</protein>
<evidence type="ECO:0008006" key="2">
    <source>
        <dbReference type="Google" id="ProtNLM"/>
    </source>
</evidence>
<comment type="caution">
    <text evidence="1">The sequence shown here is derived from an EMBL/GenBank/DDBJ whole genome shotgun (WGS) entry which is preliminary data.</text>
</comment>
<reference evidence="1" key="1">
    <citation type="journal article" date="2020" name="mSystems">
        <title>Genome- and Community-Level Interaction Insights into Carbon Utilization and Element Cycling Functions of Hydrothermarchaeota in Hydrothermal Sediment.</title>
        <authorList>
            <person name="Zhou Z."/>
            <person name="Liu Y."/>
            <person name="Xu W."/>
            <person name="Pan J."/>
            <person name="Luo Z.H."/>
            <person name="Li M."/>
        </authorList>
    </citation>
    <scope>NUCLEOTIDE SEQUENCE [LARGE SCALE GENOMIC DNA]</scope>
    <source>
        <strain evidence="1">SpSt-906</strain>
    </source>
</reference>